<dbReference type="AlphaFoldDB" id="A0A3E1Y8W1"/>
<dbReference type="RefSeq" id="WP_116976454.1">
    <property type="nucleotide sequence ID" value="NZ_QPMM01000007.1"/>
</dbReference>
<name>A0A3E1Y8W1_9BACT</name>
<dbReference type="InterPro" id="IPR016181">
    <property type="entry name" value="Acyl_CoA_acyltransferase"/>
</dbReference>
<reference evidence="2 3" key="1">
    <citation type="submission" date="2018-07" db="EMBL/GenBank/DDBJ databases">
        <title>Chitinophaga K2CV101002-2 sp. nov., isolated from a monsoon evergreen broad-leaved forest soil.</title>
        <authorList>
            <person name="Lv Y."/>
        </authorList>
    </citation>
    <scope>NUCLEOTIDE SEQUENCE [LARGE SCALE GENOMIC DNA]</scope>
    <source>
        <strain evidence="2 3">GDMCC 1.1288</strain>
    </source>
</reference>
<evidence type="ECO:0000313" key="2">
    <source>
        <dbReference type="EMBL" id="RFS21845.1"/>
    </source>
</evidence>
<dbReference type="OrthoDB" id="9803233at2"/>
<comment type="caution">
    <text evidence="2">The sequence shown here is derived from an EMBL/GenBank/DDBJ whole genome shotgun (WGS) entry which is preliminary data.</text>
</comment>
<dbReference type="GO" id="GO:0016747">
    <property type="term" value="F:acyltransferase activity, transferring groups other than amino-acyl groups"/>
    <property type="evidence" value="ECO:0007669"/>
    <property type="project" value="InterPro"/>
</dbReference>
<dbReference type="Proteomes" id="UP000260644">
    <property type="component" value="Unassembled WGS sequence"/>
</dbReference>
<proteinExistence type="predicted"/>
<dbReference type="Gene3D" id="3.40.630.30">
    <property type="match status" value="1"/>
</dbReference>
<keyword evidence="3" id="KW-1185">Reference proteome</keyword>
<dbReference type="EMBL" id="QPMM01000007">
    <property type="protein sequence ID" value="RFS21845.1"/>
    <property type="molecule type" value="Genomic_DNA"/>
</dbReference>
<evidence type="ECO:0000259" key="1">
    <source>
        <dbReference type="Pfam" id="PF08445"/>
    </source>
</evidence>
<feature type="domain" description="GCN5-related N-acetyltransferase Rv2170-like" evidence="1">
    <location>
        <begin position="51"/>
        <end position="112"/>
    </location>
</feature>
<accession>A0A3E1Y8W1</accession>
<evidence type="ECO:0000313" key="3">
    <source>
        <dbReference type="Proteomes" id="UP000260644"/>
    </source>
</evidence>
<dbReference type="InterPro" id="IPR013653">
    <property type="entry name" value="GCN5-like_dom"/>
</dbReference>
<dbReference type="Pfam" id="PF08445">
    <property type="entry name" value="FR47"/>
    <property type="match status" value="1"/>
</dbReference>
<sequence length="123" mass="14142">MSRNYQLEEYAGVINRDVKYYKEMLIRTMQNTFVWKANNLVTTIIQILDSEDVPHLGLLYTVPDQRGNGYATVLTYEVTERVLLNNLKCGLNTDAANGTTNRMVGRIGYEEVYNFINVNRVVV</sequence>
<organism evidence="2 3">
    <name type="scientific">Chitinophaga silvatica</name>
    <dbReference type="NCBI Taxonomy" id="2282649"/>
    <lineage>
        <taxon>Bacteria</taxon>
        <taxon>Pseudomonadati</taxon>
        <taxon>Bacteroidota</taxon>
        <taxon>Chitinophagia</taxon>
        <taxon>Chitinophagales</taxon>
        <taxon>Chitinophagaceae</taxon>
        <taxon>Chitinophaga</taxon>
    </lineage>
</organism>
<gene>
    <name evidence="2" type="ORF">DVR12_14410</name>
</gene>
<protein>
    <submittedName>
        <fullName evidence="2">GNAT family N-acetyltransferase</fullName>
    </submittedName>
</protein>
<keyword evidence="2" id="KW-0808">Transferase</keyword>
<dbReference type="SUPFAM" id="SSF55729">
    <property type="entry name" value="Acyl-CoA N-acyltransferases (Nat)"/>
    <property type="match status" value="1"/>
</dbReference>